<dbReference type="InterPro" id="IPR001638">
    <property type="entry name" value="Solute-binding_3/MltF_N"/>
</dbReference>
<dbReference type="AlphaFoldDB" id="A0A238TAT2"/>
<keyword evidence="7" id="KW-1185">Reference proteome</keyword>
<dbReference type="Proteomes" id="UP000215450">
    <property type="component" value="Unassembled WGS sequence"/>
</dbReference>
<dbReference type="SMART" id="SM00062">
    <property type="entry name" value="PBPb"/>
    <property type="match status" value="1"/>
</dbReference>
<feature type="domain" description="Ionotropic glutamate receptor C-terminal" evidence="4">
    <location>
        <begin position="44"/>
        <end position="264"/>
    </location>
</feature>
<dbReference type="PANTHER" id="PTHR35936">
    <property type="entry name" value="MEMBRANE-BOUND LYTIC MUREIN TRANSGLYCOSYLASE F"/>
    <property type="match status" value="1"/>
</dbReference>
<dbReference type="STRING" id="1522312.GCA_900177895_02094"/>
<reference evidence="5" key="1">
    <citation type="submission" date="2017-05" db="EMBL/GenBank/DDBJ databases">
        <authorList>
            <person name="Song R."/>
            <person name="Chenine A.L."/>
            <person name="Ruprecht R.M."/>
        </authorList>
    </citation>
    <scope>NUCLEOTIDE SEQUENCE</scope>
    <source>
        <strain evidence="5">Kingella_eburonensis</strain>
    </source>
</reference>
<proteinExistence type="predicted"/>
<dbReference type="Gene3D" id="3.40.190.10">
    <property type="entry name" value="Periplasmic binding protein-like II"/>
    <property type="match status" value="2"/>
</dbReference>
<dbReference type="RefSeq" id="WP_095061842.1">
    <property type="nucleotide sequence ID" value="NZ_FXUV02000001.1"/>
</dbReference>
<dbReference type="InterPro" id="IPR001320">
    <property type="entry name" value="Iontro_rcpt_C"/>
</dbReference>
<dbReference type="SUPFAM" id="SSF53850">
    <property type="entry name" value="Periplasmic binding protein-like II"/>
    <property type="match status" value="1"/>
</dbReference>
<dbReference type="EMBL" id="FXUV02000001">
    <property type="protein sequence ID" value="SNB51526.1"/>
    <property type="molecule type" value="Genomic_DNA"/>
</dbReference>
<evidence type="ECO:0000313" key="6">
    <source>
        <dbReference type="EMBL" id="SNB51526.1"/>
    </source>
</evidence>
<feature type="signal peptide" evidence="2">
    <location>
        <begin position="1"/>
        <end position="20"/>
    </location>
</feature>
<name>A0A238TAT2_9NEIS</name>
<dbReference type="EMBL" id="FXUV01000001">
    <property type="protein sequence ID" value="SMQ11744.1"/>
    <property type="molecule type" value="Genomic_DNA"/>
</dbReference>
<dbReference type="Pfam" id="PF00497">
    <property type="entry name" value="SBP_bac_3"/>
    <property type="match status" value="1"/>
</dbReference>
<sequence>MKRAYLSLFIAAALALSACSDNSAKTAAPAEHTTASAQNTNLPTYVVGSELGYMPFEFIGDKGQAVGFEMEVLEEIAKVSGFQLQFINSPRNAIASTLNDGSRQIWASALSINPKRLEQMDMSEPFMDFEAAIAIADTPENANVQTLQDLSGKKIAFNKGGSSNAETIEKLKGEAVPADTFFLALKSVRLGKADAIVGDVRVFQYYKTHENDKIRIISMGQGAKPLGFAVKKGNAELLTKLNSGLAKIKGDGTLDKLVTKWFGENQVASQPAK</sequence>
<dbReference type="PANTHER" id="PTHR35936:SF17">
    <property type="entry name" value="ARGININE-BINDING EXTRACELLULAR PROTEIN ARTP"/>
    <property type="match status" value="1"/>
</dbReference>
<keyword evidence="1 2" id="KW-0732">Signal</keyword>
<feature type="chain" id="PRO_5015075264" evidence="2">
    <location>
        <begin position="21"/>
        <end position="273"/>
    </location>
</feature>
<gene>
    <name evidence="6" type="ORF">KEBURONENSIS_00099</name>
</gene>
<evidence type="ECO:0000259" key="3">
    <source>
        <dbReference type="SMART" id="SM00062"/>
    </source>
</evidence>
<evidence type="ECO:0000256" key="1">
    <source>
        <dbReference type="ARBA" id="ARBA00022729"/>
    </source>
</evidence>
<dbReference type="OrthoDB" id="8613451at2"/>
<dbReference type="SMART" id="SM00079">
    <property type="entry name" value="PBPe"/>
    <property type="match status" value="1"/>
</dbReference>
<organism evidence="6 7">
    <name type="scientific">Kingella negevensis</name>
    <dbReference type="NCBI Taxonomy" id="1522312"/>
    <lineage>
        <taxon>Bacteria</taxon>
        <taxon>Pseudomonadati</taxon>
        <taxon>Pseudomonadota</taxon>
        <taxon>Betaproteobacteria</taxon>
        <taxon>Neisseriales</taxon>
        <taxon>Neisseriaceae</taxon>
        <taxon>Kingella</taxon>
    </lineage>
</organism>
<evidence type="ECO:0000259" key="4">
    <source>
        <dbReference type="SMART" id="SM00079"/>
    </source>
</evidence>
<dbReference type="GO" id="GO:0016020">
    <property type="term" value="C:membrane"/>
    <property type="evidence" value="ECO:0007669"/>
    <property type="project" value="InterPro"/>
</dbReference>
<reference evidence="6 7" key="2">
    <citation type="submission" date="2017-06" db="EMBL/GenBank/DDBJ databases">
        <authorList>
            <person name="Kim H.J."/>
            <person name="Triplett B.A."/>
        </authorList>
    </citation>
    <scope>NUCLEOTIDE SEQUENCE [LARGE SCALE GENOMIC DNA]</scope>
    <source>
        <strain evidence="6">Kingella_eburonensis</strain>
    </source>
</reference>
<accession>A0A238TAT2</accession>
<protein>
    <submittedName>
        <fullName evidence="6">Putative amino-acid ABC transporter-binding protein</fullName>
    </submittedName>
</protein>
<evidence type="ECO:0000313" key="7">
    <source>
        <dbReference type="Proteomes" id="UP000215450"/>
    </source>
</evidence>
<dbReference type="GO" id="GO:0015276">
    <property type="term" value="F:ligand-gated monoatomic ion channel activity"/>
    <property type="evidence" value="ECO:0007669"/>
    <property type="project" value="InterPro"/>
</dbReference>
<evidence type="ECO:0000256" key="2">
    <source>
        <dbReference type="SAM" id="SignalP"/>
    </source>
</evidence>
<dbReference type="PROSITE" id="PS51257">
    <property type="entry name" value="PROKAR_LIPOPROTEIN"/>
    <property type="match status" value="1"/>
</dbReference>
<evidence type="ECO:0000313" key="5">
    <source>
        <dbReference type="EMBL" id="SMQ11744.1"/>
    </source>
</evidence>
<feature type="domain" description="Solute-binding protein family 3/N-terminal" evidence="3">
    <location>
        <begin position="44"/>
        <end position="265"/>
    </location>
</feature>